<dbReference type="PROSITE" id="PS51257">
    <property type="entry name" value="PROKAR_LIPOPROTEIN"/>
    <property type="match status" value="1"/>
</dbReference>
<dbReference type="Gene3D" id="2.130.10.10">
    <property type="entry name" value="YVTN repeat-like/Quinoprotein amine dehydrogenase"/>
    <property type="match status" value="1"/>
</dbReference>
<sequence>MKGLLRWGMILMAGALLAGCGESGRSKPIQPPVTAAALPGDLTYQDVLQKGEVVHNLSMTPDAQHIWVGTHAGLYHSAGGGVWGLLSPELEQKDVTGWFVDPNNPQHIFAAGNNGVLRSTDGGKKWAKLGKGLPEPAEIRSFAGIREGDQIRLFAFVTGEGIYQSSNGGNEWSLWLPLDQEVYAMDYDPMENRLYVAAQFNLLYHEDGQWKTEVVPNAQQVYSLTVDRTSGILAVATDQGIMEKIDGSWQQLDAKSPETLIVISPGAGDYRWVGIGESAFVYTLSNGKWKKWN</sequence>
<dbReference type="PATRIC" id="fig|1300222.3.peg.3299"/>
<dbReference type="Proteomes" id="UP000012081">
    <property type="component" value="Unassembled WGS sequence"/>
</dbReference>
<dbReference type="EMBL" id="APBN01000006">
    <property type="protein sequence ID" value="EMT51816.1"/>
    <property type="molecule type" value="Genomic_DNA"/>
</dbReference>
<reference evidence="1 2" key="1">
    <citation type="submission" date="2013-03" db="EMBL/GenBank/DDBJ databases">
        <title>Assembly of a new bacterial strain Brevibacillus borstelensis AK1.</title>
        <authorList>
            <person name="Rajan I."/>
            <person name="PoliReddy D."/>
            <person name="Sugumar T."/>
            <person name="Rathinam K."/>
            <person name="Alqarawi S."/>
            <person name="Khalil A.B."/>
            <person name="Sivakumar N."/>
        </authorList>
    </citation>
    <scope>NUCLEOTIDE SEQUENCE [LARGE SCALE GENOMIC DNA]</scope>
    <source>
        <strain evidence="1 2">AK1</strain>
    </source>
</reference>
<evidence type="ECO:0000313" key="1">
    <source>
        <dbReference type="EMBL" id="EMT51816.1"/>
    </source>
</evidence>
<keyword evidence="2" id="KW-1185">Reference proteome</keyword>
<evidence type="ECO:0008006" key="3">
    <source>
        <dbReference type="Google" id="ProtNLM"/>
    </source>
</evidence>
<dbReference type="RefSeq" id="WP_003389401.1">
    <property type="nucleotide sequence ID" value="NZ_APBN01000006.1"/>
</dbReference>
<dbReference type="OrthoDB" id="2642072at2"/>
<evidence type="ECO:0000313" key="2">
    <source>
        <dbReference type="Proteomes" id="UP000012081"/>
    </source>
</evidence>
<name>M8DXS4_9BACL</name>
<comment type="caution">
    <text evidence="1">The sequence shown here is derived from an EMBL/GenBank/DDBJ whole genome shotgun (WGS) entry which is preliminary data.</text>
</comment>
<organism evidence="1 2">
    <name type="scientific">Brevibacillus borstelensis AK1</name>
    <dbReference type="NCBI Taxonomy" id="1300222"/>
    <lineage>
        <taxon>Bacteria</taxon>
        <taxon>Bacillati</taxon>
        <taxon>Bacillota</taxon>
        <taxon>Bacilli</taxon>
        <taxon>Bacillales</taxon>
        <taxon>Paenibacillaceae</taxon>
        <taxon>Brevibacillus</taxon>
    </lineage>
</organism>
<protein>
    <recommendedName>
        <fullName evidence="3">Photosynthesis system II assembly factor Ycf48/Hcf136-like domain-containing protein</fullName>
    </recommendedName>
</protein>
<dbReference type="STRING" id="1300222.I532_15776"/>
<dbReference type="SUPFAM" id="SSF110296">
    <property type="entry name" value="Oligoxyloglucan reducing end-specific cellobiohydrolase"/>
    <property type="match status" value="2"/>
</dbReference>
<accession>M8DXS4</accession>
<dbReference type="GeneID" id="89501790"/>
<proteinExistence type="predicted"/>
<gene>
    <name evidence="1" type="ORF">I532_15776</name>
</gene>
<dbReference type="InterPro" id="IPR015943">
    <property type="entry name" value="WD40/YVTN_repeat-like_dom_sf"/>
</dbReference>
<dbReference type="AlphaFoldDB" id="M8DXS4"/>